<dbReference type="GeneID" id="107063841"/>
<dbReference type="RefSeq" id="XP_015171447.1">
    <property type="nucleotide sequence ID" value="XM_015315961.1"/>
</dbReference>
<organism evidence="11 12">
    <name type="scientific">Polistes dominula</name>
    <name type="common">European paper wasp</name>
    <name type="synonym">Vespa dominula</name>
    <dbReference type="NCBI Taxonomy" id="743375"/>
    <lineage>
        <taxon>Eukaryota</taxon>
        <taxon>Metazoa</taxon>
        <taxon>Ecdysozoa</taxon>
        <taxon>Arthropoda</taxon>
        <taxon>Hexapoda</taxon>
        <taxon>Insecta</taxon>
        <taxon>Pterygota</taxon>
        <taxon>Neoptera</taxon>
        <taxon>Endopterygota</taxon>
        <taxon>Hymenoptera</taxon>
        <taxon>Apocrita</taxon>
        <taxon>Aculeata</taxon>
        <taxon>Vespoidea</taxon>
        <taxon>Vespidae</taxon>
        <taxon>Polistinae</taxon>
        <taxon>Polistini</taxon>
        <taxon>Polistes</taxon>
    </lineage>
</organism>
<evidence type="ECO:0000256" key="1">
    <source>
        <dbReference type="ARBA" id="ARBA00004651"/>
    </source>
</evidence>
<feature type="transmembrane region" description="Helical" evidence="10">
    <location>
        <begin position="263"/>
        <end position="287"/>
    </location>
</feature>
<comment type="subcellular location">
    <subcellularLocation>
        <location evidence="1 10">Cell membrane</location>
        <topology evidence="1 10">Multi-pass membrane protein</topology>
    </subcellularLocation>
</comment>
<evidence type="ECO:0000313" key="11">
    <source>
        <dbReference type="Proteomes" id="UP000694924"/>
    </source>
</evidence>
<name>A0ABM1HU10_POLDO</name>
<evidence type="ECO:0000256" key="8">
    <source>
        <dbReference type="ARBA" id="ARBA00023170"/>
    </source>
</evidence>
<evidence type="ECO:0000313" key="12">
    <source>
        <dbReference type="RefSeq" id="XP_015171447.1"/>
    </source>
</evidence>
<protein>
    <recommendedName>
        <fullName evidence="10">Odorant receptor</fullName>
    </recommendedName>
</protein>
<feature type="transmembrane region" description="Helical" evidence="10">
    <location>
        <begin position="74"/>
        <end position="92"/>
    </location>
</feature>
<sequence length="400" mass="46786">MMTDQLATYRQYAFFIKRLLFYSGLWPVKNKKNSYFYRHLPILAIVSAAILFYGCVRFCRDNLDDVKTFTKGTTPLGSMVVVIIKVLMFFLYQEEIRELHLNLESNFEEIIEKTYCRPVLFGMLNLFKRPAYIFYYLTILTIIMLTFTPFLLIVYEAIMNINPRHYVLPYPATFPWIDGSFGIKYELQYLYEIQVSWFVIFVTSGVDTAYGFYIFQMVGILRVMSLECEKIGKSSDELDIILLHNCIKKQILLLRCRDIIQNVYGPVVLNLIVSSVVVLCGLIFQVLQTEISVGKAVVAIFYGIVKMSQAFMYSWYGSILVTESEAFKRNLYCSKWYQYRNIQLMKSVLLILAQKPIILTACHFFYISMDLFVKILNTSLSYYFLLRTFDETNDKNSVVS</sequence>
<keyword evidence="5 10" id="KW-0552">Olfaction</keyword>
<keyword evidence="7 10" id="KW-0472">Membrane</keyword>
<keyword evidence="6 10" id="KW-1133">Transmembrane helix</keyword>
<gene>
    <name evidence="12" type="primary">LOC107063841</name>
</gene>
<evidence type="ECO:0000256" key="2">
    <source>
        <dbReference type="ARBA" id="ARBA00022475"/>
    </source>
</evidence>
<evidence type="ECO:0000256" key="10">
    <source>
        <dbReference type="RuleBase" id="RU351113"/>
    </source>
</evidence>
<dbReference type="Pfam" id="PF02949">
    <property type="entry name" value="7tm_6"/>
    <property type="match status" value="1"/>
</dbReference>
<dbReference type="InterPro" id="IPR004117">
    <property type="entry name" value="7tm6_olfct_rcpt"/>
</dbReference>
<feature type="transmembrane region" description="Helical" evidence="10">
    <location>
        <begin position="348"/>
        <end position="367"/>
    </location>
</feature>
<evidence type="ECO:0000256" key="6">
    <source>
        <dbReference type="ARBA" id="ARBA00022989"/>
    </source>
</evidence>
<keyword evidence="11" id="KW-1185">Reference proteome</keyword>
<keyword evidence="8 10" id="KW-0675">Receptor</keyword>
<reference evidence="12" key="1">
    <citation type="submission" date="2025-08" db="UniProtKB">
        <authorList>
            <consortium name="RefSeq"/>
        </authorList>
    </citation>
    <scope>IDENTIFICATION</scope>
    <source>
        <tissue evidence="12">Whole body</tissue>
    </source>
</reference>
<dbReference type="PANTHER" id="PTHR21137:SF35">
    <property type="entry name" value="ODORANT RECEPTOR 19A-RELATED"/>
    <property type="match status" value="1"/>
</dbReference>
<accession>A0ABM1HU10</accession>
<evidence type="ECO:0000256" key="4">
    <source>
        <dbReference type="ARBA" id="ARBA00022692"/>
    </source>
</evidence>
<evidence type="ECO:0000256" key="5">
    <source>
        <dbReference type="ARBA" id="ARBA00022725"/>
    </source>
</evidence>
<dbReference type="Proteomes" id="UP000694924">
    <property type="component" value="Unplaced"/>
</dbReference>
<evidence type="ECO:0000256" key="7">
    <source>
        <dbReference type="ARBA" id="ARBA00023136"/>
    </source>
</evidence>
<evidence type="ECO:0000256" key="3">
    <source>
        <dbReference type="ARBA" id="ARBA00022606"/>
    </source>
</evidence>
<feature type="transmembrane region" description="Helical" evidence="10">
    <location>
        <begin position="133"/>
        <end position="155"/>
    </location>
</feature>
<proteinExistence type="inferred from homology"/>
<feature type="transmembrane region" description="Helical" evidence="10">
    <location>
        <begin position="195"/>
        <end position="215"/>
    </location>
</feature>
<keyword evidence="3 10" id="KW-0716">Sensory transduction</keyword>
<feature type="transmembrane region" description="Helical" evidence="10">
    <location>
        <begin position="299"/>
        <end position="321"/>
    </location>
</feature>
<comment type="similarity">
    <text evidence="10">Belongs to the insect chemoreceptor superfamily. Heteromeric odorant receptor channel (TC 1.A.69) family.</text>
</comment>
<feature type="transmembrane region" description="Helical" evidence="10">
    <location>
        <begin position="35"/>
        <end position="54"/>
    </location>
</feature>
<keyword evidence="4 10" id="KW-0812">Transmembrane</keyword>
<keyword evidence="9 10" id="KW-0807">Transducer</keyword>
<dbReference type="PANTHER" id="PTHR21137">
    <property type="entry name" value="ODORANT RECEPTOR"/>
    <property type="match status" value="1"/>
</dbReference>
<keyword evidence="2" id="KW-1003">Cell membrane</keyword>
<evidence type="ECO:0000256" key="9">
    <source>
        <dbReference type="ARBA" id="ARBA00023224"/>
    </source>
</evidence>